<dbReference type="SUPFAM" id="SSF102114">
    <property type="entry name" value="Radical SAM enzymes"/>
    <property type="match status" value="1"/>
</dbReference>
<accession>A0A383D8B2</accession>
<feature type="domain" description="HemN C-terminal" evidence="1">
    <location>
        <begin position="40"/>
        <end position="102"/>
    </location>
</feature>
<sequence>VSSFGHFQGVHYQNLDAIEEYQAAVGAGGLPINRALKPSKIQRLIREFALQLKEGSVDTAALDMKFSVRTLEEFSEPLANQQRAGYLEIDGEQVRLTRKGLLQADSLLPEYFEPEHRRVRYT</sequence>
<name>A0A383D8B2_9ZZZZ</name>
<evidence type="ECO:0000259" key="1">
    <source>
        <dbReference type="Pfam" id="PF06969"/>
    </source>
</evidence>
<dbReference type="InterPro" id="IPR058240">
    <property type="entry name" value="rSAM_sf"/>
</dbReference>
<gene>
    <name evidence="2" type="ORF">METZ01_LOCUS493397</name>
</gene>
<proteinExistence type="predicted"/>
<feature type="non-terminal residue" evidence="2">
    <location>
        <position position="1"/>
    </location>
</feature>
<evidence type="ECO:0000313" key="2">
    <source>
        <dbReference type="EMBL" id="SVE40543.1"/>
    </source>
</evidence>
<dbReference type="Pfam" id="PF06969">
    <property type="entry name" value="HemN_C"/>
    <property type="match status" value="1"/>
</dbReference>
<dbReference type="AlphaFoldDB" id="A0A383D8B2"/>
<reference evidence="2" key="1">
    <citation type="submission" date="2018-05" db="EMBL/GenBank/DDBJ databases">
        <authorList>
            <person name="Lanie J.A."/>
            <person name="Ng W.-L."/>
            <person name="Kazmierczak K.M."/>
            <person name="Andrzejewski T.M."/>
            <person name="Davidsen T.M."/>
            <person name="Wayne K.J."/>
            <person name="Tettelin H."/>
            <person name="Glass J.I."/>
            <person name="Rusch D."/>
            <person name="Podicherti R."/>
            <person name="Tsui H.-C.T."/>
            <person name="Winkler M.E."/>
        </authorList>
    </citation>
    <scope>NUCLEOTIDE SEQUENCE</scope>
</reference>
<dbReference type="InterPro" id="IPR010723">
    <property type="entry name" value="HemN_C"/>
</dbReference>
<organism evidence="2">
    <name type="scientific">marine metagenome</name>
    <dbReference type="NCBI Taxonomy" id="408172"/>
    <lineage>
        <taxon>unclassified sequences</taxon>
        <taxon>metagenomes</taxon>
        <taxon>ecological metagenomes</taxon>
    </lineage>
</organism>
<protein>
    <recommendedName>
        <fullName evidence="1">HemN C-terminal domain-containing protein</fullName>
    </recommendedName>
</protein>
<dbReference type="EMBL" id="UINC01215040">
    <property type="protein sequence ID" value="SVE40543.1"/>
    <property type="molecule type" value="Genomic_DNA"/>
</dbReference>